<keyword evidence="1" id="KW-0436">Ligase</keyword>
<accession>A0A089HQP3</accession>
<sequence>MRPIIEFCVSNLGHGTEALKNKLEQNMDYDVIEYTCLGNCSQCRFEPFAMVNGEVIAADSAEELEEAIETKIKELEAWDKLELD</sequence>
<dbReference type="RefSeq" id="WP_042208105.1">
    <property type="nucleotide sequence ID" value="NZ_CP009288.1"/>
</dbReference>
<dbReference type="OrthoDB" id="1684419at2"/>
<dbReference type="KEGG" id="pdu:PDUR_22280"/>
<evidence type="ECO:0000313" key="1">
    <source>
        <dbReference type="EMBL" id="AIQ14326.1"/>
    </source>
</evidence>
<proteinExistence type="predicted"/>
<reference evidence="1 2" key="1">
    <citation type="submission" date="2014-08" db="EMBL/GenBank/DDBJ databases">
        <title>Comparative genomics of the Paenibacillus odorifer group.</title>
        <authorList>
            <person name="den Bakker H.C."/>
            <person name="Tsai Y.-C."/>
            <person name="Martin N."/>
            <person name="Korlach J."/>
            <person name="Wiedmann M."/>
        </authorList>
    </citation>
    <scope>NUCLEOTIDE SEQUENCE [LARGE SCALE GENOMIC DNA]</scope>
    <source>
        <strain evidence="1 2">DSM 1735</strain>
    </source>
</reference>
<dbReference type="eggNOG" id="COG4844">
    <property type="taxonomic scope" value="Bacteria"/>
</dbReference>
<gene>
    <name evidence="1" type="ORF">PDUR_22280</name>
</gene>
<protein>
    <submittedName>
        <fullName evidence="1">UDP-N-acetylmuramoylalanine--D-glutamate ligase</fullName>
    </submittedName>
</protein>
<organism evidence="1 2">
    <name type="scientific">Paenibacillus durus</name>
    <name type="common">Paenibacillus azotofixans</name>
    <dbReference type="NCBI Taxonomy" id="44251"/>
    <lineage>
        <taxon>Bacteria</taxon>
        <taxon>Bacillati</taxon>
        <taxon>Bacillota</taxon>
        <taxon>Bacilli</taxon>
        <taxon>Bacillales</taxon>
        <taxon>Paenibacillaceae</taxon>
        <taxon>Paenibacillus</taxon>
    </lineage>
</organism>
<dbReference type="Pfam" id="PF07293">
    <property type="entry name" value="DUF1450"/>
    <property type="match status" value="1"/>
</dbReference>
<dbReference type="NCBIfam" id="NF010190">
    <property type="entry name" value="PRK13669.1"/>
    <property type="match status" value="1"/>
</dbReference>
<name>A0A089HQP3_PAEDU</name>
<evidence type="ECO:0000313" key="2">
    <source>
        <dbReference type="Proteomes" id="UP000029409"/>
    </source>
</evidence>
<dbReference type="EMBL" id="CP009288">
    <property type="protein sequence ID" value="AIQ14326.1"/>
    <property type="molecule type" value="Genomic_DNA"/>
</dbReference>
<dbReference type="GO" id="GO:0016874">
    <property type="term" value="F:ligase activity"/>
    <property type="evidence" value="ECO:0007669"/>
    <property type="project" value="UniProtKB-KW"/>
</dbReference>
<dbReference type="InterPro" id="IPR009910">
    <property type="entry name" value="DUF1450"/>
</dbReference>
<keyword evidence="2" id="KW-1185">Reference proteome</keyword>
<dbReference type="AlphaFoldDB" id="A0A089HQP3"/>
<dbReference type="Proteomes" id="UP000029409">
    <property type="component" value="Chromosome"/>
</dbReference>
<dbReference type="STRING" id="44251.PDUR_22280"/>